<proteinExistence type="inferred from homology"/>
<evidence type="ECO:0000313" key="10">
    <source>
        <dbReference type="EMBL" id="GEB97779.1"/>
    </source>
</evidence>
<evidence type="ECO:0000256" key="1">
    <source>
        <dbReference type="ARBA" id="ARBA00007074"/>
    </source>
</evidence>
<reference evidence="10 12" key="2">
    <citation type="submission" date="2019-06" db="EMBL/GenBank/DDBJ databases">
        <title>Whole genome shotgun sequence of Corynebacterium flavescens NBRC 14136.</title>
        <authorList>
            <person name="Hosoyama A."/>
            <person name="Uohara A."/>
            <person name="Ohji S."/>
            <person name="Ichikawa N."/>
        </authorList>
    </citation>
    <scope>NUCLEOTIDE SEQUENCE [LARGE SCALE GENOMIC DNA]</scope>
    <source>
        <strain evidence="10 12">NBRC 14136</strain>
    </source>
</reference>
<dbReference type="EMBL" id="BJNB01000016">
    <property type="protein sequence ID" value="GEB97779.1"/>
    <property type="molecule type" value="Genomic_DNA"/>
</dbReference>
<dbReference type="OrthoDB" id="4391734at2"/>
<feature type="compositionally biased region" description="Polar residues" evidence="7">
    <location>
        <begin position="1191"/>
        <end position="1200"/>
    </location>
</feature>
<feature type="compositionally biased region" description="Polar residues" evidence="7">
    <location>
        <begin position="1217"/>
        <end position="1227"/>
    </location>
</feature>
<comment type="similarity">
    <text evidence="1">Belongs to the peptidase C40 family.</text>
</comment>
<sequence>MAAIDLGDLGFAIKVDATEFDAAMEKVASKAKSVDKQLEATGKKRVSVKADTNDLSRVESSAKDAGKALDAVGGKRVSPSADSGNLDKVSSSAKSAASAVDAVGSADATPKASGAPLDKVSESAQKAKERVRETSESAAPLEGMFSSAAGAAAGLVGALAGIGSAAAGFEKILSTGMDFQSEMNTMSAVSGATAGQLAQVSQKARELGTDASLTATSATDATAAMTELAKGGFTVEQSMGAAKGTLQLAAAAQIGAADAATIQSQALQSFSLGAEDAARVSDVLAGAANASSAEIGGIAQGLQQSGTVASQFGLSIDDTATALAMFANAGIQGSDAGTLLKTALLSVTDQGKPAQAAIEELGLTVYDAQGKFVGMESLLGQLKTASESMTDEQYQAATATLFGSDAMRMAGIAAQTGSEGFTTLRDAVTRQGQAAEVAAAQTQGLPGVWERLQNTMEDVYLGMFDNMSESLEGAGNAAVDMIDAAAPALESFAGTAASALSLSVDTAGKAVDAWNSLPAPLQEAAKAIMGVKLASMALGTDLGQKILEPFKNAKTSFSTFNKDVGTLRAKYAEAGTEVSRFGAAVEVAQSSNNRYVSGMATSYAAASAPLKQTASAYREMADAAAIASIETSGSISNIGTMSTVMGRTVQASVTSMAGTMKGVGAAAFTGLKTSAKDLLDFLGGPMGLGLAAAGYAVSEMISSHQKAQAAQESYSSATKEAADAQERLNAALAGSTKELGTAEMEDAAKVAQGLVSSYTSMGEQASGLFSSLDGVEKFLGEDNASWWDKNQASLQLEKSFGTLKDTTKDLGIDMNDLGGVIAKGGTEYDGLMSSLRGAGDSGNYAAYQLDKARTSFLESVDAARDLDPAAAQAAAGIDVLADSSASADDKLSALKSTMQAMGLMSQTADEANMEAAKAIDELASSVGDLATADDPLGEGLFDGEKLDYTNQNAQALSSTLGDMSEQLMNVANSGGDTQGIWELMGPQLSSLRDEMGLTGEEFDDQWSKILESYGLVPEVVTTLVELDGASEAVESLGNVWAALYPLEEGATINIDPPDPAVLGVMDELGVKYEEIKNSAGETIQYKVTAPSDEIMGQFDDITTKMAEIDDSSITIETIMDDTPLQLGVESAKSLLDELDIEEPSPTAQLLIDQLLANGDIARGDLEYLNQQSANPSADLEKSLLDAGVSDAHSQLQGVNDHSTRSIMDGDSSRVRTEASNARNSIDSVPTSRTTTFIAKMQGAWNSVKTFFGGSASGTSRFADGGVLPAYADGAQAGGYRLPTTGLGTGMVDGFLGVNGNGMPIARVDQGEWVVNGDSSDQYNRTLAAINANNPQAILASLARELPAYADGGRARSEEVIGQLSGFNGGPYVMGGFSPSAFDCSGAIAATVNTWLGLDTFDSRMSTVNEGQWLAAKGFEAGRGNGNQLVVGWYDYGGGANGHTAMMLPDGTFIESGGSTGQGFTIGGAAGPLDGRGFTNFMYLPGSDDGSGEGGGIGNEGGDLGETDGYGTDLDIDAFGGVSGVGGGKKASFSKASAPTATSGIFHAPGLASNAPSVTVGQSLGGNRGQVEALANQYGYGAQAASAMNFMNPFVGQNSFRDELGSASSNQILSIAKQLEQQLGQQGITAQVEAALDAKTPNWDVWLRVNDDTIDAFNRLGEAKADRKNAAQDIAEAEEKLAKLRSKNTKSEDDAAEKLAEAYKDLDKAKNKEVKKDGDGERRQEAIEKAEKKISELKEKASENEVTAAEQIKDAEEEVTEARDAEAAAIMEVKNAQLQYNTALQMAPIKAAASFVEAISDGFGRMAENLQLMADNMDHANAVVDAQQQAELDDMSAKQKAFDAARELRELERDNSDARHSEVLAQQQAEYDLALARHDYQTQYAGAEIDLANLRTKGILDVSQKASDTDRLAILSASAVQIAEKQLELTRAQAASGEFSRQIALEQATYELNYQQEISKIQQERLAVATNEMAQAAALAAGQLGGSTSAMAQAMQGKQKTAGGLAGALGGLAQIAGAVAMTVATGGAALPAAIALGVGGIGSVVAGVTKVVEGKAQEDAYKDQAKEEYNQLSDDDKKRVDAANAGMWLGVIAGAGVGMAGGSQDDVSGMFDAVTGAFNLPLYKKQMEQKYGAEAAALLTEKAKAELDRREKAAELEKAKKEFELGVGSSEQADKLAEMQQTLQQQLDEMQQENKQLAGIDSKLGGDKSVLMSIGGSGWGVNSADGMSLGSNSGGFGGLTRDEVGEWSSLNVEDGWLTTGLMRPIIDALNDSDSEGGSSGWIDGLPETVVDGLYARQLAESGAVPGAVDSAGQSLLASQKQKSDSDYQAATRRILDSIGGGDSTTIGTQFTGPVNVTTQVEDDVMDGLRRMAANA</sequence>
<evidence type="ECO:0000313" key="12">
    <source>
        <dbReference type="Proteomes" id="UP000315353"/>
    </source>
</evidence>
<feature type="region of interest" description="Disordered" evidence="7">
    <location>
        <begin position="104"/>
        <end position="139"/>
    </location>
</feature>
<dbReference type="Gene3D" id="3.90.1720.10">
    <property type="entry name" value="endopeptidase domain like (from Nostoc punctiforme)"/>
    <property type="match status" value="1"/>
</dbReference>
<evidence type="ECO:0000313" key="9">
    <source>
        <dbReference type="EMBL" id="APT87379.1"/>
    </source>
</evidence>
<evidence type="ECO:0000256" key="5">
    <source>
        <dbReference type="ARBA" id="ARBA00022807"/>
    </source>
</evidence>
<evidence type="ECO:0000313" key="11">
    <source>
        <dbReference type="Proteomes" id="UP000185479"/>
    </source>
</evidence>
<evidence type="ECO:0000256" key="3">
    <source>
        <dbReference type="ARBA" id="ARBA00022670"/>
    </source>
</evidence>
<feature type="compositionally biased region" description="Basic and acidic residues" evidence="7">
    <location>
        <begin position="119"/>
        <end position="135"/>
    </location>
</feature>
<feature type="domain" description="NlpC/P60" evidence="8">
    <location>
        <begin position="1353"/>
        <end position="1484"/>
    </location>
</feature>
<dbReference type="Pfam" id="PF10145">
    <property type="entry name" value="PhageMin_Tail"/>
    <property type="match status" value="1"/>
</dbReference>
<evidence type="ECO:0000259" key="8">
    <source>
        <dbReference type="PROSITE" id="PS51935"/>
    </source>
</evidence>
<gene>
    <name evidence="10" type="ORF">CFL01nite_12740</name>
    <name evidence="9" type="ORF">CFLV_09410</name>
</gene>
<dbReference type="Proteomes" id="UP000315353">
    <property type="component" value="Unassembled WGS sequence"/>
</dbReference>
<dbReference type="InterPro" id="IPR010090">
    <property type="entry name" value="Phage_tape_meas"/>
</dbReference>
<keyword evidence="3" id="KW-0645">Protease</keyword>
<dbReference type="GO" id="GO:0008234">
    <property type="term" value="F:cysteine-type peptidase activity"/>
    <property type="evidence" value="ECO:0007669"/>
    <property type="project" value="UniProtKB-KW"/>
</dbReference>
<feature type="coiled-coil region" evidence="6">
    <location>
        <begin position="2141"/>
        <end position="2202"/>
    </location>
</feature>
<keyword evidence="11" id="KW-1185">Reference proteome</keyword>
<evidence type="ECO:0000256" key="6">
    <source>
        <dbReference type="SAM" id="Coils"/>
    </source>
</evidence>
<evidence type="ECO:0000256" key="2">
    <source>
        <dbReference type="ARBA" id="ARBA00022612"/>
    </source>
</evidence>
<keyword evidence="6" id="KW-0175">Coiled coil</keyword>
<name>A0A1L7CNH6_CORFL</name>
<dbReference type="RefSeq" id="WP_075730304.1">
    <property type="nucleotide sequence ID" value="NZ_BJNB01000016.1"/>
</dbReference>
<dbReference type="InterPro" id="IPR000064">
    <property type="entry name" value="NLP_P60_dom"/>
</dbReference>
<organism evidence="9 11">
    <name type="scientific">Corynebacterium flavescens</name>
    <dbReference type="NCBI Taxonomy" id="28028"/>
    <lineage>
        <taxon>Bacteria</taxon>
        <taxon>Bacillati</taxon>
        <taxon>Actinomycetota</taxon>
        <taxon>Actinomycetes</taxon>
        <taxon>Mycobacteriales</taxon>
        <taxon>Corynebacteriaceae</taxon>
        <taxon>Corynebacterium</taxon>
    </lineage>
</organism>
<dbReference type="GeneID" id="82880917"/>
<dbReference type="NCBIfam" id="TIGR01760">
    <property type="entry name" value="tape_meas_TP901"/>
    <property type="match status" value="1"/>
</dbReference>
<dbReference type="STRING" id="28028.CFLV_09410"/>
<feature type="region of interest" description="Disordered" evidence="7">
    <location>
        <begin position="1191"/>
        <end position="1227"/>
    </location>
</feature>
<keyword evidence="4" id="KW-0378">Hydrolase</keyword>
<dbReference type="PANTHER" id="PTHR37813:SF1">
    <property type="entry name" value="FELS-2 PROPHAGE PROTEIN"/>
    <property type="match status" value="1"/>
</dbReference>
<dbReference type="GO" id="GO:0006508">
    <property type="term" value="P:proteolysis"/>
    <property type="evidence" value="ECO:0007669"/>
    <property type="project" value="UniProtKB-KW"/>
</dbReference>
<dbReference type="PANTHER" id="PTHR37813">
    <property type="entry name" value="FELS-2 PROPHAGE PROTEIN"/>
    <property type="match status" value="1"/>
</dbReference>
<keyword evidence="2" id="KW-1188">Viral release from host cell</keyword>
<dbReference type="Proteomes" id="UP000185479">
    <property type="component" value="Chromosome"/>
</dbReference>
<protein>
    <recommendedName>
        <fullName evidence="8">NlpC/P60 domain-containing protein</fullName>
    </recommendedName>
</protein>
<evidence type="ECO:0000256" key="7">
    <source>
        <dbReference type="SAM" id="MobiDB-lite"/>
    </source>
</evidence>
<reference evidence="9 11" key="1">
    <citation type="submission" date="2014-08" db="EMBL/GenBank/DDBJ databases">
        <title>Complete genome sequence of Corynebacterium flavescens OJ8(T)(=DSM 20296(T)), isolated from cheese.</title>
        <authorList>
            <person name="Ruckert C."/>
            <person name="Albersmeier A."/>
            <person name="Winkler A."/>
            <person name="Kalinowski J."/>
        </authorList>
    </citation>
    <scope>NUCLEOTIDE SEQUENCE [LARGE SCALE GENOMIC DNA]</scope>
    <source>
        <strain evidence="9 11">OJ8</strain>
    </source>
</reference>
<feature type="coiled-coil region" evidence="6">
    <location>
        <begin position="1659"/>
        <end position="1771"/>
    </location>
</feature>
<dbReference type="KEGG" id="cfc:CFLV_09410"/>
<dbReference type="EMBL" id="CP009246">
    <property type="protein sequence ID" value="APT87379.1"/>
    <property type="molecule type" value="Genomic_DNA"/>
</dbReference>
<dbReference type="InterPro" id="IPR038765">
    <property type="entry name" value="Papain-like_cys_pep_sf"/>
</dbReference>
<evidence type="ECO:0000256" key="4">
    <source>
        <dbReference type="ARBA" id="ARBA00022801"/>
    </source>
</evidence>
<dbReference type="PROSITE" id="PS51935">
    <property type="entry name" value="NLPC_P60"/>
    <property type="match status" value="1"/>
</dbReference>
<feature type="region of interest" description="Disordered" evidence="7">
    <location>
        <begin position="70"/>
        <end position="89"/>
    </location>
</feature>
<accession>A0A1L7CNH6</accession>
<dbReference type="SUPFAM" id="SSF54001">
    <property type="entry name" value="Cysteine proteinases"/>
    <property type="match status" value="1"/>
</dbReference>
<keyword evidence="5" id="KW-0788">Thiol protease</keyword>